<comment type="caution">
    <text evidence="1">The sequence shown here is derived from an EMBL/GenBank/DDBJ whole genome shotgun (WGS) entry which is preliminary data.</text>
</comment>
<dbReference type="EMBL" id="PKMF04000364">
    <property type="protein sequence ID" value="KAK7835765.1"/>
    <property type="molecule type" value="Genomic_DNA"/>
</dbReference>
<organism evidence="1 2">
    <name type="scientific">Quercus suber</name>
    <name type="common">Cork oak</name>
    <dbReference type="NCBI Taxonomy" id="58331"/>
    <lineage>
        <taxon>Eukaryota</taxon>
        <taxon>Viridiplantae</taxon>
        <taxon>Streptophyta</taxon>
        <taxon>Embryophyta</taxon>
        <taxon>Tracheophyta</taxon>
        <taxon>Spermatophyta</taxon>
        <taxon>Magnoliopsida</taxon>
        <taxon>eudicotyledons</taxon>
        <taxon>Gunneridae</taxon>
        <taxon>Pentapetalae</taxon>
        <taxon>rosids</taxon>
        <taxon>fabids</taxon>
        <taxon>Fagales</taxon>
        <taxon>Fagaceae</taxon>
        <taxon>Quercus</taxon>
    </lineage>
</organism>
<dbReference type="Proteomes" id="UP000237347">
    <property type="component" value="Unassembled WGS sequence"/>
</dbReference>
<protein>
    <submittedName>
        <fullName evidence="1">Uncharacterized protein</fullName>
    </submittedName>
</protein>
<sequence length="74" mass="7940">MQRSRANKAISLFRPGISILAGTPVQAGAGRNLNNYDIVRQPHKVKDGGGDSASKRTRTKTIIDPHGKFLQGGI</sequence>
<reference evidence="1 2" key="1">
    <citation type="journal article" date="2018" name="Sci. Data">
        <title>The draft genome sequence of cork oak.</title>
        <authorList>
            <person name="Ramos A.M."/>
            <person name="Usie A."/>
            <person name="Barbosa P."/>
            <person name="Barros P.M."/>
            <person name="Capote T."/>
            <person name="Chaves I."/>
            <person name="Simoes F."/>
            <person name="Abreu I."/>
            <person name="Carrasquinho I."/>
            <person name="Faro C."/>
            <person name="Guimaraes J.B."/>
            <person name="Mendonca D."/>
            <person name="Nobrega F."/>
            <person name="Rodrigues L."/>
            <person name="Saibo N.J.M."/>
            <person name="Varela M.C."/>
            <person name="Egas C."/>
            <person name="Matos J."/>
            <person name="Miguel C.M."/>
            <person name="Oliveira M.M."/>
            <person name="Ricardo C.P."/>
            <person name="Goncalves S."/>
        </authorList>
    </citation>
    <scope>NUCLEOTIDE SEQUENCE [LARGE SCALE GENOMIC DNA]</scope>
    <source>
        <strain evidence="2">cv. HL8</strain>
    </source>
</reference>
<evidence type="ECO:0000313" key="1">
    <source>
        <dbReference type="EMBL" id="KAK7835765.1"/>
    </source>
</evidence>
<name>A0AAW0KAM5_QUESU</name>
<accession>A0AAW0KAM5</accession>
<dbReference type="AlphaFoldDB" id="A0AAW0KAM5"/>
<evidence type="ECO:0000313" key="2">
    <source>
        <dbReference type="Proteomes" id="UP000237347"/>
    </source>
</evidence>
<keyword evidence="2" id="KW-1185">Reference proteome</keyword>
<proteinExistence type="predicted"/>
<gene>
    <name evidence="1" type="ORF">CFP56_023061</name>
</gene>